<keyword evidence="1" id="KW-0472">Membrane</keyword>
<proteinExistence type="predicted"/>
<evidence type="ECO:0000256" key="1">
    <source>
        <dbReference type="SAM" id="Phobius"/>
    </source>
</evidence>
<evidence type="ECO:0000313" key="2">
    <source>
        <dbReference type="EMBL" id="AGV19487.1"/>
    </source>
</evidence>
<keyword evidence="1" id="KW-1133">Transmembrane helix</keyword>
<protein>
    <submittedName>
        <fullName evidence="2">Uncharacterized protein</fullName>
    </submittedName>
</protein>
<dbReference type="AlphaFoldDB" id="A0A2I3CND7"/>
<sequence length="43" mass="4890">MFLSKAKIFTLSVQHFLSLSVRFSCSLIVIIVCKVFAEMDVTH</sequence>
<accession>A0A2I3CND7</accession>
<dbReference type="Proteomes" id="UP000016714">
    <property type="component" value="Chromosome 2"/>
</dbReference>
<keyword evidence="1" id="KW-0812">Transmembrane</keyword>
<dbReference type="EMBL" id="CP006719">
    <property type="protein sequence ID" value="AGV19487.1"/>
    <property type="molecule type" value="Genomic_DNA"/>
</dbReference>
<dbReference type="KEGG" id="vag:N646_3678"/>
<gene>
    <name evidence="2" type="ORF">N646_3678</name>
</gene>
<evidence type="ECO:0000313" key="3">
    <source>
        <dbReference type="Proteomes" id="UP000016714"/>
    </source>
</evidence>
<reference evidence="2 3" key="1">
    <citation type="journal article" date="2015" name="Genome Announc.">
        <title>Complete genome sequence of Vibrio alginolyticus ATCC 17749.</title>
        <authorList>
            <person name="Liu X.F."/>
            <person name="Cao Y."/>
            <person name="Zhang H.L."/>
            <person name="Chen Y.J."/>
            <person name="Hu C.J."/>
        </authorList>
    </citation>
    <scope>NUCLEOTIDE SEQUENCE [LARGE SCALE GENOMIC DNA]</scope>
    <source>
        <strain evidence="3">ATCC 17749 / DSM 2171 / NBRC 15630 / NCIMB 1903 / NCTC 12160 / XII-53</strain>
    </source>
</reference>
<name>A0A2I3CND7_VIBAX</name>
<organism evidence="2 3">
    <name type="scientific">Vibrio alginolyticus (strain ATCC 17749 / DSM 2171 / NBRC 15630 / NCIMB 1903 / NCTC 12160 / XII-53)</name>
    <dbReference type="NCBI Taxonomy" id="1219076"/>
    <lineage>
        <taxon>Bacteria</taxon>
        <taxon>Pseudomonadati</taxon>
        <taxon>Pseudomonadota</taxon>
        <taxon>Gammaproteobacteria</taxon>
        <taxon>Vibrionales</taxon>
        <taxon>Vibrionaceae</taxon>
        <taxon>Vibrio</taxon>
    </lineage>
</organism>
<dbReference type="HOGENOM" id="CLU_3241138_0_0_6"/>
<feature type="transmembrane region" description="Helical" evidence="1">
    <location>
        <begin position="20"/>
        <end position="37"/>
    </location>
</feature>